<sequence>MPPKVTAASSGTKRKRAPKKDAVDGVPKQKRSRKAKASPISGFCRPCAEVSSGSRPRRSMYDRDSRVSLLSPLTILSCFSQSDGDGVETPPTDPATGVDLVAPSLLGYAILAIPTDVFPDQPKLVLGPLQRDVNRAQVNRLVELGLGGLQRESVQHALAVSADPDLIDGASLTKSAAGPFRPVAFKAGAEEATMLLQAGQHRRRALSALFRNQIDLFLTLSEIECGGDDLERKLADVTAYLRKHATWLVAFYDRGLERNPEEYFPFLLQVGSNNHLGPLRDSDADYYNNLVRAVGNVGSDAGRHKIREWAAGQKDTAVRKLVHRFPDVIELFSELHKIRAFREKSVAPADLLECKRVNWGFFEPCVRGMLLVVRWLASPQGLPLSRDEALSQSTAATVHKRLARKLAAEPDFAYSQRLVDVLVEGAGGLFVAHLERHMAFFGAGTIGKAPSTWRSAFRAYTEAVVAQAAGWVMQAQAMAREVGRDFPPLTADEVKTVDRLGAKLRAILDFPDVAAGYPMLPQVSSTTFPLLCPAAVIALLREFEAITPLCRLVRLFPSPYAQPDPPPQTASWFVPGVTDAAKLRIGTRSVHTDPIPSETEQILAHLQYFQHRDTGGMDWARLSPAQIGDVVPPGHRASNAHLLRDCFYEIIGAILCVRGCKLAELFPVLAANVWAKLDDDDDDGDAEGLTPEQEKAYLAAMNLWAKESVARAPGATTKGHTQLRLVQACPAEIAEQLPDDLREFCERTSINWTAATSGVRNNQNGRRRFLDTASLELRTTTAFHLPLLDSEPGLCHLRARLLAAVRAAPGLGRFEFWYEARKDHGAWPDQLVCEGDEFITLAGQRMELGRRKVAITAVLNKLTGQLARPDVVGVPLEKPAHQKQKYGLDPAVRTALWNLARVVMEVGQDVQSAHIGIPGAQLANDLSRVDDAGGTWARYRGLRTPVFASVAETNAFFTVADVPFPALLRGGRATATAPPPTPNTNQDDSDDILVPSSSQQAQPPTPRSDGRRGDDEDGSSSGGPEESTPTPASKRPAPERARAPKPAKRRRLDDAPNGAAGPSDAAME</sequence>
<dbReference type="EMBL" id="JACAZH010000036">
    <property type="protein sequence ID" value="KAF7336584.1"/>
    <property type="molecule type" value="Genomic_DNA"/>
</dbReference>
<evidence type="ECO:0000313" key="3">
    <source>
        <dbReference type="Proteomes" id="UP000623467"/>
    </source>
</evidence>
<reference evidence="2" key="1">
    <citation type="submission" date="2020-05" db="EMBL/GenBank/DDBJ databases">
        <title>Mycena genomes resolve the evolution of fungal bioluminescence.</title>
        <authorList>
            <person name="Tsai I.J."/>
        </authorList>
    </citation>
    <scope>NUCLEOTIDE SEQUENCE</scope>
    <source>
        <strain evidence="2">160909Yilan</strain>
    </source>
</reference>
<evidence type="ECO:0000256" key="1">
    <source>
        <dbReference type="SAM" id="MobiDB-lite"/>
    </source>
</evidence>
<keyword evidence="3" id="KW-1185">Reference proteome</keyword>
<feature type="region of interest" description="Disordered" evidence="1">
    <location>
        <begin position="1"/>
        <end position="40"/>
    </location>
</feature>
<dbReference type="Proteomes" id="UP000623467">
    <property type="component" value="Unassembled WGS sequence"/>
</dbReference>
<name>A0A8H6X9B3_9AGAR</name>
<dbReference type="OrthoDB" id="3053855at2759"/>
<proteinExistence type="predicted"/>
<gene>
    <name evidence="2" type="ORF">MSAN_02290600</name>
</gene>
<accession>A0A8H6X9B3</accession>
<protein>
    <submittedName>
        <fullName evidence="2">Uncharacterized protein</fullName>
    </submittedName>
</protein>
<dbReference type="AlphaFoldDB" id="A0A8H6X9B3"/>
<organism evidence="2 3">
    <name type="scientific">Mycena sanguinolenta</name>
    <dbReference type="NCBI Taxonomy" id="230812"/>
    <lineage>
        <taxon>Eukaryota</taxon>
        <taxon>Fungi</taxon>
        <taxon>Dikarya</taxon>
        <taxon>Basidiomycota</taxon>
        <taxon>Agaricomycotina</taxon>
        <taxon>Agaricomycetes</taxon>
        <taxon>Agaricomycetidae</taxon>
        <taxon>Agaricales</taxon>
        <taxon>Marasmiineae</taxon>
        <taxon>Mycenaceae</taxon>
        <taxon>Mycena</taxon>
    </lineage>
</organism>
<feature type="region of interest" description="Disordered" evidence="1">
    <location>
        <begin position="971"/>
        <end position="1068"/>
    </location>
</feature>
<comment type="caution">
    <text evidence="2">The sequence shown here is derived from an EMBL/GenBank/DDBJ whole genome shotgun (WGS) entry which is preliminary data.</text>
</comment>
<feature type="compositionally biased region" description="Low complexity" evidence="1">
    <location>
        <begin position="1022"/>
        <end position="1035"/>
    </location>
</feature>
<evidence type="ECO:0000313" key="2">
    <source>
        <dbReference type="EMBL" id="KAF7336584.1"/>
    </source>
</evidence>